<name>A0ACA9U421_BIOOC</name>
<keyword evidence="2" id="KW-1185">Reference proteome</keyword>
<gene>
    <name evidence="1" type="ORF">CRV2_00013525</name>
</gene>
<sequence>MAAALGSLGKDPLGPPGKEPFIPYRPLLLIITSWAAIMPLICHLASQRDDYVTTGDVALQGRLSIGLFPRLGTFSGIARLLERGTEYLDFASTKGGSSRTVWDVQWGSVFPCANGAAINAISKYLLSRNGEPPTCMPEKPSRQKEDSEKEDSEKEDSEKSPTKDGPSSNPAHISRSNPKDKDSIRRFQTLHVYELSRGEERTSLGRRTRQLLHFWPVQYASWVLLMGLAVFFFLFGCYETFAIVISSTVSKVVAHNVQIHRSSIYLKNNERHHAWMLVAAHENATEWHLYFGDRGVVDSLLNKQMFIVPTGRRIKLFAHWFWVAHLIQLAAMTFVAAQRGWDGICSLALLVTQVAFDESHGRQHESLAKDWLEAEGIDANVKSFKFSGRFGLIGAVQLFSRSLVTRWMDTILVPHPRREVWLGQLRGDELPKDLPAADASRVQFSSDAAFAGAEVLFEQFTVVSRPSTSA</sequence>
<organism evidence="1 2">
    <name type="scientific">Clonostachys rosea f. rosea IK726</name>
    <dbReference type="NCBI Taxonomy" id="1349383"/>
    <lineage>
        <taxon>Eukaryota</taxon>
        <taxon>Fungi</taxon>
        <taxon>Dikarya</taxon>
        <taxon>Ascomycota</taxon>
        <taxon>Pezizomycotina</taxon>
        <taxon>Sordariomycetes</taxon>
        <taxon>Hypocreomycetidae</taxon>
        <taxon>Hypocreales</taxon>
        <taxon>Bionectriaceae</taxon>
        <taxon>Clonostachys</taxon>
    </lineage>
</organism>
<evidence type="ECO:0000313" key="2">
    <source>
        <dbReference type="Proteomes" id="UP000836387"/>
    </source>
</evidence>
<reference evidence="1" key="1">
    <citation type="submission" date="2020-04" db="EMBL/GenBank/DDBJ databases">
        <authorList>
            <person name="Broberg M."/>
        </authorList>
    </citation>
    <scope>NUCLEOTIDE SEQUENCE</scope>
</reference>
<accession>A0ACA9U421</accession>
<dbReference type="EMBL" id="CADEHS020000014">
    <property type="protein sequence ID" value="CAG9947991.1"/>
    <property type="molecule type" value="Genomic_DNA"/>
</dbReference>
<comment type="caution">
    <text evidence="1">The sequence shown here is derived from an EMBL/GenBank/DDBJ whole genome shotgun (WGS) entry which is preliminary data.</text>
</comment>
<evidence type="ECO:0000313" key="1">
    <source>
        <dbReference type="EMBL" id="CAG9947991.1"/>
    </source>
</evidence>
<reference evidence="1" key="2">
    <citation type="submission" date="2021-10" db="EMBL/GenBank/DDBJ databases">
        <authorList>
            <person name="Piombo E."/>
        </authorList>
    </citation>
    <scope>NUCLEOTIDE SEQUENCE</scope>
</reference>
<protein>
    <submittedName>
        <fullName evidence="1">Uncharacterized protein</fullName>
    </submittedName>
</protein>
<proteinExistence type="predicted"/>
<dbReference type="Proteomes" id="UP000836387">
    <property type="component" value="Unassembled WGS sequence"/>
</dbReference>